<keyword evidence="5 7" id="KW-1133">Transmembrane helix</keyword>
<evidence type="ECO:0000256" key="6">
    <source>
        <dbReference type="ARBA" id="ARBA00023136"/>
    </source>
</evidence>
<organism evidence="9 10">
    <name type="scientific">Halalkalibacter suaedae</name>
    <dbReference type="NCBI Taxonomy" id="2822140"/>
    <lineage>
        <taxon>Bacteria</taxon>
        <taxon>Bacillati</taxon>
        <taxon>Bacillota</taxon>
        <taxon>Bacilli</taxon>
        <taxon>Bacillales</taxon>
        <taxon>Bacillaceae</taxon>
        <taxon>Halalkalibacter</taxon>
    </lineage>
</organism>
<keyword evidence="4 7" id="KW-0812">Transmembrane</keyword>
<feature type="transmembrane region" description="Helical" evidence="7">
    <location>
        <begin position="41"/>
        <end position="58"/>
    </location>
</feature>
<keyword evidence="10" id="KW-1185">Reference proteome</keyword>
<dbReference type="PRINTS" id="PR01837">
    <property type="entry name" value="MGTCSAPBPROT"/>
</dbReference>
<evidence type="ECO:0000256" key="5">
    <source>
        <dbReference type="ARBA" id="ARBA00022989"/>
    </source>
</evidence>
<dbReference type="RefSeq" id="WP_210595927.1">
    <property type="nucleotide sequence ID" value="NZ_JAGKSQ010000002.1"/>
</dbReference>
<evidence type="ECO:0000313" key="9">
    <source>
        <dbReference type="EMBL" id="MBP3950274.1"/>
    </source>
</evidence>
<evidence type="ECO:0000256" key="3">
    <source>
        <dbReference type="ARBA" id="ARBA00022475"/>
    </source>
</evidence>
<dbReference type="EMBL" id="JAGKSQ010000002">
    <property type="protein sequence ID" value="MBP3950274.1"/>
    <property type="molecule type" value="Genomic_DNA"/>
</dbReference>
<dbReference type="Pfam" id="PF02308">
    <property type="entry name" value="MgtC"/>
    <property type="match status" value="1"/>
</dbReference>
<evidence type="ECO:0000259" key="8">
    <source>
        <dbReference type="Pfam" id="PF02308"/>
    </source>
</evidence>
<feature type="transmembrane region" description="Helical" evidence="7">
    <location>
        <begin position="78"/>
        <end position="96"/>
    </location>
</feature>
<dbReference type="PANTHER" id="PTHR33778:SF1">
    <property type="entry name" value="MAGNESIUM TRANSPORTER YHID-RELATED"/>
    <property type="match status" value="1"/>
</dbReference>
<evidence type="ECO:0000256" key="2">
    <source>
        <dbReference type="ARBA" id="ARBA00009298"/>
    </source>
</evidence>
<comment type="subcellular location">
    <subcellularLocation>
        <location evidence="1">Cell membrane</location>
        <topology evidence="1">Multi-pass membrane protein</topology>
    </subcellularLocation>
</comment>
<dbReference type="InterPro" id="IPR003416">
    <property type="entry name" value="MgtC/SapB/SrpB/YhiD_fam"/>
</dbReference>
<dbReference type="GO" id="GO:0005886">
    <property type="term" value="C:plasma membrane"/>
    <property type="evidence" value="ECO:0007669"/>
    <property type="project" value="UniProtKB-SubCell"/>
</dbReference>
<comment type="caution">
    <text evidence="9">The sequence shown here is derived from an EMBL/GenBank/DDBJ whole genome shotgun (WGS) entry which is preliminary data.</text>
</comment>
<dbReference type="InterPro" id="IPR049177">
    <property type="entry name" value="MgtC_SapB_SrpB_YhiD_N"/>
</dbReference>
<evidence type="ECO:0000256" key="1">
    <source>
        <dbReference type="ARBA" id="ARBA00004651"/>
    </source>
</evidence>
<name>A0A940WYC6_9BACI</name>
<accession>A0A940WYC6</accession>
<sequence>MDLFNNTEIVTPLLRIFLVIILCGMIGLEREIKKQAAGLRTHILVGLGACLLMLLSLDGFSNFITTYPNVTTIDPSRIPSYVITGIGFLGAGTIIVQGGGTQIRGLTTAASIWIVAGIGLVVGNGMYFEAIVTTLLVLFVLFFLNKLEATFFHKNKSNFILTLNVKQPFSFTTLSNTIENNGGSIVKTTSEAGENSNMTFQFFIQHTNDQKKKAIVDSLLQLDNIKKVTTQLNEETPQ</sequence>
<reference evidence="9" key="1">
    <citation type="submission" date="2021-03" db="EMBL/GenBank/DDBJ databases">
        <title>Bacillus suaedae sp. nov., isolated from Suaeda aralocaspica.</title>
        <authorList>
            <person name="Lei R.F.R."/>
        </authorList>
    </citation>
    <scope>NUCLEOTIDE SEQUENCE</scope>
    <source>
        <strain evidence="9">YZJH907-2</strain>
    </source>
</reference>
<feature type="transmembrane region" description="Helical" evidence="7">
    <location>
        <begin position="103"/>
        <end position="121"/>
    </location>
</feature>
<dbReference type="AlphaFoldDB" id="A0A940WYC6"/>
<evidence type="ECO:0000256" key="4">
    <source>
        <dbReference type="ARBA" id="ARBA00022692"/>
    </source>
</evidence>
<gene>
    <name evidence="9" type="ORF">J7W16_03955</name>
</gene>
<dbReference type="Proteomes" id="UP000678228">
    <property type="component" value="Unassembled WGS sequence"/>
</dbReference>
<protein>
    <submittedName>
        <fullName evidence="9">MgtC/SapB family protein</fullName>
    </submittedName>
</protein>
<proteinExistence type="inferred from homology"/>
<keyword evidence="6 7" id="KW-0472">Membrane</keyword>
<keyword evidence="3" id="KW-1003">Cell membrane</keyword>
<feature type="domain" description="MgtC/SapB/SrpB/YhiD N-terminal" evidence="8">
    <location>
        <begin position="17"/>
        <end position="148"/>
    </location>
</feature>
<feature type="transmembrane region" description="Helical" evidence="7">
    <location>
        <begin position="12"/>
        <end position="29"/>
    </location>
</feature>
<dbReference type="PANTHER" id="PTHR33778">
    <property type="entry name" value="PROTEIN MGTC"/>
    <property type="match status" value="1"/>
</dbReference>
<evidence type="ECO:0000313" key="10">
    <source>
        <dbReference type="Proteomes" id="UP000678228"/>
    </source>
</evidence>
<evidence type="ECO:0000256" key="7">
    <source>
        <dbReference type="SAM" id="Phobius"/>
    </source>
</evidence>
<comment type="similarity">
    <text evidence="2">Belongs to the MgtC/SapB family.</text>
</comment>